<evidence type="ECO:0000313" key="1">
    <source>
        <dbReference type="Proteomes" id="UP000035680"/>
    </source>
</evidence>
<dbReference type="SUPFAM" id="SSF53098">
    <property type="entry name" value="Ribonuclease H-like"/>
    <property type="match status" value="1"/>
</dbReference>
<dbReference type="Proteomes" id="UP000035680">
    <property type="component" value="Unassembled WGS sequence"/>
</dbReference>
<reference evidence="2" key="2">
    <citation type="submission" date="2015-08" db="UniProtKB">
        <authorList>
            <consortium name="WormBaseParasite"/>
        </authorList>
    </citation>
    <scope>IDENTIFICATION</scope>
</reference>
<protein>
    <submittedName>
        <fullName evidence="2">Integrase catalytic domain-containing protein</fullName>
    </submittedName>
</protein>
<dbReference type="GO" id="GO:0003676">
    <property type="term" value="F:nucleic acid binding"/>
    <property type="evidence" value="ECO:0007669"/>
    <property type="project" value="InterPro"/>
</dbReference>
<dbReference type="InterPro" id="IPR012337">
    <property type="entry name" value="RNaseH-like_sf"/>
</dbReference>
<dbReference type="STRING" id="75913.A0A0K0F361"/>
<dbReference type="Gene3D" id="3.30.420.10">
    <property type="entry name" value="Ribonuclease H-like superfamily/Ribonuclease H"/>
    <property type="match status" value="1"/>
</dbReference>
<keyword evidence="1" id="KW-1185">Reference proteome</keyword>
<sequence>MIYRRNKQKLVDSWTESRFGNERIHLDHLFFKGRKVLLIYDSYGGVTEAFFYCYKHGEIFLCVADNATSFNSKEFYLALEDRNIYMAHSIAYRPWSNGSAAR</sequence>
<accession>A0A0K0F361</accession>
<name>A0A0K0F361_STRVS</name>
<dbReference type="InterPro" id="IPR036397">
    <property type="entry name" value="RNaseH_sf"/>
</dbReference>
<proteinExistence type="predicted"/>
<evidence type="ECO:0000313" key="2">
    <source>
        <dbReference type="WBParaSite" id="SVE_0324400.1"/>
    </source>
</evidence>
<dbReference type="AlphaFoldDB" id="A0A0K0F361"/>
<reference evidence="1" key="1">
    <citation type="submission" date="2014-07" db="EMBL/GenBank/DDBJ databases">
        <authorList>
            <person name="Martin A.A"/>
            <person name="De Silva N."/>
        </authorList>
    </citation>
    <scope>NUCLEOTIDE SEQUENCE</scope>
</reference>
<organism evidence="1 2">
    <name type="scientific">Strongyloides venezuelensis</name>
    <name type="common">Threadworm</name>
    <dbReference type="NCBI Taxonomy" id="75913"/>
    <lineage>
        <taxon>Eukaryota</taxon>
        <taxon>Metazoa</taxon>
        <taxon>Ecdysozoa</taxon>
        <taxon>Nematoda</taxon>
        <taxon>Chromadorea</taxon>
        <taxon>Rhabditida</taxon>
        <taxon>Tylenchina</taxon>
        <taxon>Panagrolaimomorpha</taxon>
        <taxon>Strongyloidoidea</taxon>
        <taxon>Strongyloididae</taxon>
        <taxon>Strongyloides</taxon>
    </lineage>
</organism>
<dbReference type="WBParaSite" id="SVE_0324400.1">
    <property type="protein sequence ID" value="SVE_0324400.1"/>
    <property type="gene ID" value="SVE_0324400"/>
</dbReference>